<feature type="transmembrane region" description="Helical" evidence="1">
    <location>
        <begin position="12"/>
        <end position="33"/>
    </location>
</feature>
<dbReference type="InterPro" id="IPR006311">
    <property type="entry name" value="TAT_signal"/>
</dbReference>
<evidence type="ECO:0000313" key="3">
    <source>
        <dbReference type="Proteomes" id="UP001597034"/>
    </source>
</evidence>
<reference evidence="2 3" key="1">
    <citation type="journal article" date="2019" name="Int. J. Syst. Evol. Microbiol.">
        <title>The Global Catalogue of Microorganisms (GCM) 10K type strain sequencing project: providing services to taxonomists for standard genome sequencing and annotation.</title>
        <authorList>
            <consortium name="The Broad Institute Genomics Platform"/>
            <consortium name="The Broad Institute Genome Sequencing Center for Infectious Disease"/>
            <person name="Wu L."/>
            <person name="Ma J."/>
        </authorList>
    </citation>
    <scope>NUCLEOTIDE SEQUENCE [LARGE SCALE GENOMIC DNA]</scope>
    <source>
        <strain evidence="2 3">CGMCC 1.10390</strain>
    </source>
</reference>
<keyword evidence="1" id="KW-0472">Membrane</keyword>
<accession>A0ABD6DMI9</accession>
<comment type="caution">
    <text evidence="2">The sequence shown here is derived from an EMBL/GenBank/DDBJ whole genome shotgun (WGS) entry which is preliminary data.</text>
</comment>
<evidence type="ECO:0000313" key="2">
    <source>
        <dbReference type="EMBL" id="MFD1647556.1"/>
    </source>
</evidence>
<sequence length="446" mass="48568">MVPDIPSLTRRRLLGGVAGIGALGTSVTVGLGMTEPTALPDSVTDLASRHYPTPPEATTHWRPTVTEEHAAFAVDRLAETTDRAESLWSGFDSERRFVGDGGWLEDAESALRSGNYHEALWQATYGLQFAGEDLGRARWEAGRGDLQALATRGTELQERVGQVAGELAPYRVSDPATDLAWYLEIEQEALVAEQLADLRGFEDATNGVDDEDGPETSGVEARSVGELTANLLQAEVHVESAERFLQHLDGRLGNDSQPYSQQLQAATDAFRTSLEDTPTREEALARQGLGDSEQDDLYAFAHRRLARWCIPATAPSPWTVDVDRELRVATAVGFSTGVAKARAYEHAVDKLVVDEGQTGFDSGHLIAEKRRARSTYQSVIGGDPPPLLTRQASRAIEDLQVADVDGGGDGNWSLGHERVQAYCYALIGRLKLQEYPDLFETIIEGP</sequence>
<evidence type="ECO:0000256" key="1">
    <source>
        <dbReference type="SAM" id="Phobius"/>
    </source>
</evidence>
<dbReference type="AlphaFoldDB" id="A0ABD6DMI9"/>
<dbReference type="EMBL" id="JBHUDO010000004">
    <property type="protein sequence ID" value="MFD1647556.1"/>
    <property type="molecule type" value="Genomic_DNA"/>
</dbReference>
<organism evidence="2 3">
    <name type="scientific">Haloarchaeobius litoreus</name>
    <dbReference type="NCBI Taxonomy" id="755306"/>
    <lineage>
        <taxon>Archaea</taxon>
        <taxon>Methanobacteriati</taxon>
        <taxon>Methanobacteriota</taxon>
        <taxon>Stenosarchaea group</taxon>
        <taxon>Halobacteria</taxon>
        <taxon>Halobacteriales</taxon>
        <taxon>Halorubellaceae</taxon>
        <taxon>Haloarchaeobius</taxon>
    </lineage>
</organism>
<dbReference type="RefSeq" id="WP_256401961.1">
    <property type="nucleotide sequence ID" value="NZ_JANHJR010000004.1"/>
</dbReference>
<gene>
    <name evidence="2" type="ORF">ACFSBL_17840</name>
</gene>
<keyword evidence="1" id="KW-1133">Transmembrane helix</keyword>
<name>A0ABD6DMI9_9EURY</name>
<dbReference type="Proteomes" id="UP001597034">
    <property type="component" value="Unassembled WGS sequence"/>
</dbReference>
<keyword evidence="3" id="KW-1185">Reference proteome</keyword>
<keyword evidence="1" id="KW-0812">Transmembrane</keyword>
<proteinExistence type="predicted"/>
<dbReference type="PROSITE" id="PS51318">
    <property type="entry name" value="TAT"/>
    <property type="match status" value="1"/>
</dbReference>
<evidence type="ECO:0008006" key="4">
    <source>
        <dbReference type="Google" id="ProtNLM"/>
    </source>
</evidence>
<protein>
    <recommendedName>
        <fullName evidence="4">Tat (Twin-arginine translocation) pathway signal sequence</fullName>
    </recommendedName>
</protein>